<dbReference type="InterPro" id="IPR024372">
    <property type="entry name" value="Ecm29_N"/>
</dbReference>
<sequence>MATSNSAQDENALVERVFLRIGSAETDEQLQTALAKFLAPLILKLNSKDEGVRSKVLKLLAHIKTRLKSRGKVLLPLDALLTQFQDPQATPFITNFTILFIKLGFPRVDPEKQAQLVPLLINCLEGRSTNHQDSLLQLLIQALQYVQMPKTEAECRARFPLKDRPVLKTVLLDYFMDVLLLPYNSHMSAIPASDGGASQPPPVATPPGLSPAAFKRLTAENPMMPEELEKVKLSVIRFMGSGLVEEEEAACHFVVASSDTRHSVATSADMELKKIIGSVNWNSKDILTKLFTIFQGTVVVKGQATVKPEARRTPVNPRIRLKIFPLFLKAREASNMFPSCLQVVFDCLFGATPNAKLRVMAVEFVHHMCLNCEETTFSTFDMILLNGMLKLIKESKEDPKLRSLAYVAVGKIGLRSPQRLTKDIQVVQIFFDAMCQEEGDTRLAVQEALAMMSTVFCNLDETNKKLMEALLLQNIDKAEPQARTIAVQYAAAVFPSDHIPSRYILLIGAGDLKDDVRTESVKALRGTQTHDSFRTQLKKQTLPDFEEMMGYIVLKGTQRKESQNRYVSGNTVLPFNLQSYSEILLYLRMCLSQKAGLSTTWSVEDLPEEVSTVAPFVRGMLDNAKGNDGPVQQYVRMLQELLAVSANGESMYCMLEMVAMVPNVLAPQLAERLDWLMSLLSNSKDDIKRYAAELCAIVSFHSLTSAQYTEKVESFTELVSHKNPELGLGALLTLGYLIGIMMRNSGQTSMESSQDSSTEKLLTSSVKTIMSVLSDNSAVRKNTACLAMGEVGRNGALPIPAGESASKVKDDAPDQPAPAGAPMVEKEGKETGEISKLSLVNKLVAMVRTSNESNKTKERAAMCLGDICVGDADFPHRRKAMESLFNAVQSKQVELQFTIGQALVNMAMGPRSPRARCVWTTSKEEHQKTTAGAKDDMDWYVVALLSTYICHANPHIRQGACVWLLTLIREVGQHPAVQEQLLNIQRGFMRMLSENDDVTQDMASKGLGQVMEVCTPEQKDTLVSELVDTLMTGKRAKNEVSANTTVFQSGALGKAPDGGGLSTYKELCAIATDLNQPDLIYKFMHLANHNATWNARKGAAFGFSTIAAQAGEQLAAYLPQIVPRLYRYRFDPNPKIQQAMSSIWNVLVQDNKKTVDTFLKQILDDLMKNLTSNQWRVRESSCLAVSDLLRGRALDDIIDDLPQLWETCLRVRDDIKESVRNAADSACTTLSKVSVKICDVSYGEVGKRAIQAVLPCLLKCSLQSSVKEVRAIGLSTILQISRNAGALLKPNIPVLVSALLEAVSGLEPDVINYLSLHMGTQASQDKLDSARIAASRTSPMMETVNRCVQYVDSSVLAELVPRLVELIRGGIGVSTKAGCSSFIVSLVHQCPRDLSQYAGKLMAALLHGLGDRNAVIRKSYATALGHLVRVGKDSSVEKLLQKLKTWYLDNEDPSARQACCVTLHAISVHSPDCLRRHANLVMPLTFFAMHERKDTENEGQAKKDGEVSEWEEVWNEITPGTEAGIRLYLSEIVELLTSCMESQAWSVKAQAARAMAMVGGKLGGQLKQPHLTHILEALLNGLSGRTWKGKETLLEALTTVCTSCREEILKGETESPSQPSIEQVLTVVVRESSKTQPEYKIAAMKCLGPVLELYQRDHFTQVWEITRPILCSKESNTDDDEKGSSSSNVRQELIQSAFMLLGEAWPCSQTTQDTFTEKYSQLLCDSMPLSTWKVQIIILKDLKKFLERLQIFQKEQIPANVEKVSKLCNQFVAASVANLGNIKYVSLRTESLSVVDLLLQRLSECNQLQMLSDPLQQQVKEELSTLAESGPWELRDQAKAVLKLTTGQLVGQDGENQIVVMDH</sequence>
<keyword evidence="3" id="KW-0677">Repeat</keyword>
<evidence type="ECO:0000259" key="6">
    <source>
        <dbReference type="Pfam" id="PF13001"/>
    </source>
</evidence>
<keyword evidence="4 10" id="KW-0647">Proteasome</keyword>
<feature type="domain" description="Proteasome component Ecm29 N-terminal" evidence="6">
    <location>
        <begin position="14"/>
        <end position="508"/>
    </location>
</feature>
<dbReference type="Pfam" id="PF24492">
    <property type="entry name" value="HEAT_ECM29"/>
    <property type="match status" value="1"/>
</dbReference>
<evidence type="ECO:0000256" key="4">
    <source>
        <dbReference type="ARBA" id="ARBA00022942"/>
    </source>
</evidence>
<dbReference type="Pfam" id="PF23731">
    <property type="entry name" value="ARM_ECM29_C"/>
    <property type="match status" value="1"/>
</dbReference>
<evidence type="ECO:0000256" key="3">
    <source>
        <dbReference type="ARBA" id="ARBA00022737"/>
    </source>
</evidence>
<keyword evidence="9" id="KW-1185">Reference proteome</keyword>
<feature type="domain" description="ECM29 ARM-like repeats" evidence="7">
    <location>
        <begin position="600"/>
        <end position="791"/>
    </location>
</feature>
<accession>A0ABM0JV39</accession>
<comment type="subcellular location">
    <subcellularLocation>
        <location evidence="1">Cytoplasm</location>
    </subcellularLocation>
</comment>
<dbReference type="Proteomes" id="UP000694888">
    <property type="component" value="Unplaced"/>
</dbReference>
<dbReference type="PANTHER" id="PTHR23346">
    <property type="entry name" value="TRANSLATIONAL ACTIVATOR GCN1-RELATED"/>
    <property type="match status" value="1"/>
</dbReference>
<dbReference type="PANTHER" id="PTHR23346:SF19">
    <property type="entry name" value="PROTEASOME ADAPTER AND SCAFFOLD PROTEIN ECM29"/>
    <property type="match status" value="1"/>
</dbReference>
<evidence type="ECO:0000256" key="2">
    <source>
        <dbReference type="ARBA" id="ARBA00022490"/>
    </source>
</evidence>
<dbReference type="GeneID" id="101853864"/>
<dbReference type="InterPro" id="IPR055443">
    <property type="entry name" value="HEAT_ECM29"/>
</dbReference>
<dbReference type="Pfam" id="PF13001">
    <property type="entry name" value="ECM29_N"/>
    <property type="match status" value="1"/>
</dbReference>
<dbReference type="InterPro" id="IPR016024">
    <property type="entry name" value="ARM-type_fold"/>
</dbReference>
<name>A0ABM0JV39_APLCA</name>
<evidence type="ECO:0000313" key="9">
    <source>
        <dbReference type="Proteomes" id="UP000694888"/>
    </source>
</evidence>
<dbReference type="RefSeq" id="XP_005102218.1">
    <property type="nucleotide sequence ID" value="XM_005102161.3"/>
</dbReference>
<proteinExistence type="predicted"/>
<gene>
    <name evidence="10" type="primary">LOC101853864</name>
</gene>
<evidence type="ECO:0000313" key="10">
    <source>
        <dbReference type="RefSeq" id="XP_005102218.1"/>
    </source>
</evidence>
<feature type="region of interest" description="Disordered" evidence="5">
    <location>
        <begin position="799"/>
        <end position="830"/>
    </location>
</feature>
<dbReference type="InterPro" id="IPR011989">
    <property type="entry name" value="ARM-like"/>
</dbReference>
<keyword evidence="2" id="KW-0963">Cytoplasm</keyword>
<evidence type="ECO:0000259" key="7">
    <source>
        <dbReference type="Pfam" id="PF23702"/>
    </source>
</evidence>
<reference evidence="10" key="1">
    <citation type="submission" date="2025-08" db="UniProtKB">
        <authorList>
            <consortium name="RefSeq"/>
        </authorList>
    </citation>
    <scope>IDENTIFICATION</scope>
</reference>
<organism evidence="9 10">
    <name type="scientific">Aplysia californica</name>
    <name type="common">California sea hare</name>
    <dbReference type="NCBI Taxonomy" id="6500"/>
    <lineage>
        <taxon>Eukaryota</taxon>
        <taxon>Metazoa</taxon>
        <taxon>Spiralia</taxon>
        <taxon>Lophotrochozoa</taxon>
        <taxon>Mollusca</taxon>
        <taxon>Gastropoda</taxon>
        <taxon>Heterobranchia</taxon>
        <taxon>Euthyneura</taxon>
        <taxon>Tectipleura</taxon>
        <taxon>Aplysiida</taxon>
        <taxon>Aplysioidea</taxon>
        <taxon>Aplysiidae</taxon>
        <taxon>Aplysia</taxon>
    </lineage>
</organism>
<evidence type="ECO:0000256" key="5">
    <source>
        <dbReference type="SAM" id="MobiDB-lite"/>
    </source>
</evidence>
<dbReference type="InterPro" id="IPR055444">
    <property type="entry name" value="ARM_ECM29"/>
</dbReference>
<dbReference type="GO" id="GO:0000502">
    <property type="term" value="C:proteasome complex"/>
    <property type="evidence" value="ECO:0007669"/>
    <property type="project" value="UniProtKB-KW"/>
</dbReference>
<evidence type="ECO:0000259" key="8">
    <source>
        <dbReference type="Pfam" id="PF24492"/>
    </source>
</evidence>
<dbReference type="Gene3D" id="1.25.10.10">
    <property type="entry name" value="Leucine-rich Repeat Variant"/>
    <property type="match status" value="5"/>
</dbReference>
<dbReference type="SUPFAM" id="SSF48371">
    <property type="entry name" value="ARM repeat"/>
    <property type="match status" value="3"/>
</dbReference>
<feature type="domain" description="Proteasome adapter and scaffold protein ECM29 HEAT-repeat" evidence="8">
    <location>
        <begin position="1288"/>
        <end position="1448"/>
    </location>
</feature>
<protein>
    <submittedName>
        <fullName evidence="10">Proteasome adapter and scaffold protein ECM29</fullName>
    </submittedName>
</protein>
<dbReference type="Pfam" id="PF23702">
    <property type="entry name" value="ARM_ECM29"/>
    <property type="match status" value="1"/>
</dbReference>
<evidence type="ECO:0000256" key="1">
    <source>
        <dbReference type="ARBA" id="ARBA00004496"/>
    </source>
</evidence>